<accession>A0ACB9YTF0</accession>
<evidence type="ECO:0000313" key="2">
    <source>
        <dbReference type="Proteomes" id="UP001497700"/>
    </source>
</evidence>
<name>A0ACB9YTF0_9PEZI</name>
<organism evidence="1 2">
    <name type="scientific">Hypoxylon rubiginosum</name>
    <dbReference type="NCBI Taxonomy" id="110542"/>
    <lineage>
        <taxon>Eukaryota</taxon>
        <taxon>Fungi</taxon>
        <taxon>Dikarya</taxon>
        <taxon>Ascomycota</taxon>
        <taxon>Pezizomycotina</taxon>
        <taxon>Sordariomycetes</taxon>
        <taxon>Xylariomycetidae</taxon>
        <taxon>Xylariales</taxon>
        <taxon>Hypoxylaceae</taxon>
        <taxon>Hypoxylon</taxon>
    </lineage>
</organism>
<keyword evidence="2" id="KW-1185">Reference proteome</keyword>
<proteinExistence type="predicted"/>
<comment type="caution">
    <text evidence="1">The sequence shown here is derived from an EMBL/GenBank/DDBJ whole genome shotgun (WGS) entry which is preliminary data.</text>
</comment>
<evidence type="ECO:0000313" key="1">
    <source>
        <dbReference type="EMBL" id="KAI4862705.1"/>
    </source>
</evidence>
<protein>
    <submittedName>
        <fullName evidence="1">Synaptic glycoprotein SC2</fullName>
    </submittedName>
</protein>
<gene>
    <name evidence="1" type="ORF">F4820DRAFT_429717</name>
</gene>
<reference evidence="1 2" key="1">
    <citation type="journal article" date="2022" name="New Phytol.">
        <title>Ecological generalism drives hyperdiversity of secondary metabolite gene clusters in xylarialean endophytes.</title>
        <authorList>
            <person name="Franco M.E.E."/>
            <person name="Wisecaver J.H."/>
            <person name="Arnold A.E."/>
            <person name="Ju Y.M."/>
            <person name="Slot J.C."/>
            <person name="Ahrendt S."/>
            <person name="Moore L.P."/>
            <person name="Eastman K.E."/>
            <person name="Scott K."/>
            <person name="Konkel Z."/>
            <person name="Mondo S.J."/>
            <person name="Kuo A."/>
            <person name="Hayes R.D."/>
            <person name="Haridas S."/>
            <person name="Andreopoulos B."/>
            <person name="Riley R."/>
            <person name="LaButti K."/>
            <person name="Pangilinan J."/>
            <person name="Lipzen A."/>
            <person name="Amirebrahimi M."/>
            <person name="Yan J."/>
            <person name="Adam C."/>
            <person name="Keymanesh K."/>
            <person name="Ng V."/>
            <person name="Louie K."/>
            <person name="Northen T."/>
            <person name="Drula E."/>
            <person name="Henrissat B."/>
            <person name="Hsieh H.M."/>
            <person name="Youens-Clark K."/>
            <person name="Lutzoni F."/>
            <person name="Miadlikowska J."/>
            <person name="Eastwood D.C."/>
            <person name="Hamelin R.C."/>
            <person name="Grigoriev I.V."/>
            <person name="U'Ren J.M."/>
        </authorList>
    </citation>
    <scope>NUCLEOTIDE SEQUENCE [LARGE SCALE GENOMIC DNA]</scope>
    <source>
        <strain evidence="1 2">CBS 119005</strain>
    </source>
</reference>
<dbReference type="Proteomes" id="UP001497700">
    <property type="component" value="Unassembled WGS sequence"/>
</dbReference>
<dbReference type="EMBL" id="MU393520">
    <property type="protein sequence ID" value="KAI4862705.1"/>
    <property type="molecule type" value="Genomic_DNA"/>
</dbReference>
<sequence>MGRPLANMASLVNINVRPRGKPIKSLQGDIHISLRESDSAALLYQKLSEESGLSVHRLRISLGRDGDQVVANATSSTLSDAGIADGAVVYVKDLGPQIGWRTVYVIEYLGPLAIHPLLYHLRLAKPSPAQTLTLYMIMGQFAKRELESLFVHRFSNATMPFRNVFKNSFHYWVLSGALLAWFAYSPEMSVSSTALPPLSYFGIFLYAVGVSMNTYVHLIQRSLRPAGTDQRRIPSGPGFAWVTCPNYMFETLTWTGVFLVSRSWSVLLFIVVSVAQMKVWADKKEARYRREFPDAYIKKKYGVIPGIL</sequence>